<protein>
    <submittedName>
        <fullName evidence="1">Uncharacterized protein</fullName>
    </submittedName>
</protein>
<accession>B9RUU2</accession>
<dbReference type="Proteomes" id="UP000008311">
    <property type="component" value="Unassembled WGS sequence"/>
</dbReference>
<evidence type="ECO:0000313" key="2">
    <source>
        <dbReference type="Proteomes" id="UP000008311"/>
    </source>
</evidence>
<reference evidence="2" key="1">
    <citation type="journal article" date="2010" name="Nat. Biotechnol.">
        <title>Draft genome sequence of the oilseed species Ricinus communis.</title>
        <authorList>
            <person name="Chan A.P."/>
            <person name="Crabtree J."/>
            <person name="Zhao Q."/>
            <person name="Lorenzi H."/>
            <person name="Orvis J."/>
            <person name="Puiu D."/>
            <person name="Melake-Berhan A."/>
            <person name="Jones K.M."/>
            <person name="Redman J."/>
            <person name="Chen G."/>
            <person name="Cahoon E.B."/>
            <person name="Gedil M."/>
            <person name="Stanke M."/>
            <person name="Haas B.J."/>
            <person name="Wortman J.R."/>
            <person name="Fraser-Liggett C.M."/>
            <person name="Ravel J."/>
            <person name="Rabinowicz P.D."/>
        </authorList>
    </citation>
    <scope>NUCLEOTIDE SEQUENCE [LARGE SCALE GENOMIC DNA]</scope>
    <source>
        <strain evidence="2">cv. Hale</strain>
    </source>
</reference>
<organism evidence="1 2">
    <name type="scientific">Ricinus communis</name>
    <name type="common">Castor bean</name>
    <dbReference type="NCBI Taxonomy" id="3988"/>
    <lineage>
        <taxon>Eukaryota</taxon>
        <taxon>Viridiplantae</taxon>
        <taxon>Streptophyta</taxon>
        <taxon>Embryophyta</taxon>
        <taxon>Tracheophyta</taxon>
        <taxon>Spermatophyta</taxon>
        <taxon>Magnoliopsida</taxon>
        <taxon>eudicotyledons</taxon>
        <taxon>Gunneridae</taxon>
        <taxon>Pentapetalae</taxon>
        <taxon>rosids</taxon>
        <taxon>fabids</taxon>
        <taxon>Malpighiales</taxon>
        <taxon>Euphorbiaceae</taxon>
        <taxon>Acalyphoideae</taxon>
        <taxon>Acalypheae</taxon>
        <taxon>Ricinus</taxon>
    </lineage>
</organism>
<dbReference type="EMBL" id="EQ973817">
    <property type="protein sequence ID" value="EEF44885.1"/>
    <property type="molecule type" value="Genomic_DNA"/>
</dbReference>
<evidence type="ECO:0000313" key="1">
    <source>
        <dbReference type="EMBL" id="EEF44885.1"/>
    </source>
</evidence>
<dbReference type="AlphaFoldDB" id="B9RUU2"/>
<proteinExistence type="predicted"/>
<sequence>MNAADIIMQELVHKTHQLHCEDSVLELAPDGSAGEDASAKLVGGAYSGQMVIMTEATIMSPFHSTFS</sequence>
<name>B9RUU2_RICCO</name>
<keyword evidence="2" id="KW-1185">Reference proteome</keyword>
<dbReference type="InParanoid" id="B9RUU2"/>
<gene>
    <name evidence="1" type="ORF">RCOM_0850690</name>
</gene>